<dbReference type="InterPro" id="IPR009056">
    <property type="entry name" value="Cyt_c-like_dom"/>
</dbReference>
<protein>
    <submittedName>
        <fullName evidence="7">Cytochrome C oxidase, cbb3-type, subunit III</fullName>
    </submittedName>
</protein>
<dbReference type="Pfam" id="PF13442">
    <property type="entry name" value="Cytochrome_CBB3"/>
    <property type="match status" value="1"/>
</dbReference>
<gene>
    <name evidence="7" type="ORF">SAMN05421759_105130</name>
</gene>
<sequence>MTRKFTRAALAAAAFCLATQAMAQDSDHGEALYTQFCATCHGAEAMGDGPLTDLLTTEVPDLHGLSARNDGVFPMLEVIHIIDGRTGVRAHGGPMPVYGDVFSRNGRGDMDYGSVLETRGKILSLAYYLESIQD</sequence>
<dbReference type="GO" id="GO:0020037">
    <property type="term" value="F:heme binding"/>
    <property type="evidence" value="ECO:0007669"/>
    <property type="project" value="InterPro"/>
</dbReference>
<name>A0A1N7MRS2_9RHOB</name>
<accession>A0A1N7MRS2</accession>
<dbReference type="Proteomes" id="UP000186684">
    <property type="component" value="Unassembled WGS sequence"/>
</dbReference>
<reference evidence="8" key="1">
    <citation type="submission" date="2017-01" db="EMBL/GenBank/DDBJ databases">
        <authorList>
            <person name="Varghese N."/>
            <person name="Submissions S."/>
        </authorList>
    </citation>
    <scope>NUCLEOTIDE SEQUENCE [LARGE SCALE GENOMIC DNA]</scope>
    <source>
        <strain evidence="8">DSM 29430</strain>
    </source>
</reference>
<feature type="chain" id="PRO_5012546282" evidence="5">
    <location>
        <begin position="24"/>
        <end position="134"/>
    </location>
</feature>
<evidence type="ECO:0000256" key="2">
    <source>
        <dbReference type="ARBA" id="ARBA00022723"/>
    </source>
</evidence>
<feature type="domain" description="Cytochrome c" evidence="6">
    <location>
        <begin position="24"/>
        <end position="133"/>
    </location>
</feature>
<keyword evidence="3 4" id="KW-0408">Iron</keyword>
<evidence type="ECO:0000256" key="5">
    <source>
        <dbReference type="SAM" id="SignalP"/>
    </source>
</evidence>
<keyword evidence="5" id="KW-0732">Signal</keyword>
<evidence type="ECO:0000256" key="1">
    <source>
        <dbReference type="ARBA" id="ARBA00022617"/>
    </source>
</evidence>
<evidence type="ECO:0000259" key="6">
    <source>
        <dbReference type="PROSITE" id="PS51007"/>
    </source>
</evidence>
<evidence type="ECO:0000313" key="7">
    <source>
        <dbReference type="EMBL" id="SIS88837.1"/>
    </source>
</evidence>
<organism evidence="7 8">
    <name type="scientific">Roseivivax lentus</name>
    <dbReference type="NCBI Taxonomy" id="633194"/>
    <lineage>
        <taxon>Bacteria</taxon>
        <taxon>Pseudomonadati</taxon>
        <taxon>Pseudomonadota</taxon>
        <taxon>Alphaproteobacteria</taxon>
        <taxon>Rhodobacterales</taxon>
        <taxon>Roseobacteraceae</taxon>
        <taxon>Roseivivax</taxon>
    </lineage>
</organism>
<evidence type="ECO:0000256" key="4">
    <source>
        <dbReference type="PROSITE-ProRule" id="PRU00433"/>
    </source>
</evidence>
<dbReference type="GO" id="GO:0046872">
    <property type="term" value="F:metal ion binding"/>
    <property type="evidence" value="ECO:0007669"/>
    <property type="project" value="UniProtKB-KW"/>
</dbReference>
<evidence type="ECO:0000313" key="8">
    <source>
        <dbReference type="Proteomes" id="UP000186684"/>
    </source>
</evidence>
<keyword evidence="2 4" id="KW-0479">Metal-binding</keyword>
<dbReference type="Gene3D" id="1.10.760.10">
    <property type="entry name" value="Cytochrome c-like domain"/>
    <property type="match status" value="1"/>
</dbReference>
<keyword evidence="1 4" id="KW-0349">Heme</keyword>
<dbReference type="InterPro" id="IPR036909">
    <property type="entry name" value="Cyt_c-like_dom_sf"/>
</dbReference>
<proteinExistence type="predicted"/>
<dbReference type="PROSITE" id="PS51007">
    <property type="entry name" value="CYTC"/>
    <property type="match status" value="1"/>
</dbReference>
<feature type="signal peptide" evidence="5">
    <location>
        <begin position="1"/>
        <end position="23"/>
    </location>
</feature>
<evidence type="ECO:0000256" key="3">
    <source>
        <dbReference type="ARBA" id="ARBA00023004"/>
    </source>
</evidence>
<dbReference type="SUPFAM" id="SSF46626">
    <property type="entry name" value="Cytochrome c"/>
    <property type="match status" value="1"/>
</dbReference>
<dbReference type="EMBL" id="FTOQ01000005">
    <property type="protein sequence ID" value="SIS88837.1"/>
    <property type="molecule type" value="Genomic_DNA"/>
</dbReference>
<keyword evidence="8" id="KW-1185">Reference proteome</keyword>
<dbReference type="GO" id="GO:0009055">
    <property type="term" value="F:electron transfer activity"/>
    <property type="evidence" value="ECO:0007669"/>
    <property type="project" value="InterPro"/>
</dbReference>
<dbReference type="STRING" id="633194.SAMN05421759_105130"/>
<dbReference type="AlphaFoldDB" id="A0A1N7MRS2"/>